<dbReference type="Proteomes" id="UP000272942">
    <property type="component" value="Unassembled WGS sequence"/>
</dbReference>
<name>A0A183B3W7_9TREM</name>
<evidence type="ECO:0000313" key="1">
    <source>
        <dbReference type="EMBL" id="VDP91174.1"/>
    </source>
</evidence>
<gene>
    <name evidence="1" type="ORF">ECPE_LOCUS13902</name>
</gene>
<protein>
    <submittedName>
        <fullName evidence="1 3">Uncharacterized protein</fullName>
    </submittedName>
</protein>
<sequence>MRPRPDSGRTRIALPPLEGGISNTPACGQLITPVPVGLSAEANAVVGSETITIRALDLQKIDSLDLIHTSASRYATPEVGKAFDYFQGVVTQRKFRNAFPPILQQCLCTLEVQRT</sequence>
<accession>A0A183B3W7</accession>
<evidence type="ECO:0000313" key="3">
    <source>
        <dbReference type="WBParaSite" id="ECPE_0001394201-mRNA-1"/>
    </source>
</evidence>
<organism evidence="3">
    <name type="scientific">Echinostoma caproni</name>
    <dbReference type="NCBI Taxonomy" id="27848"/>
    <lineage>
        <taxon>Eukaryota</taxon>
        <taxon>Metazoa</taxon>
        <taxon>Spiralia</taxon>
        <taxon>Lophotrochozoa</taxon>
        <taxon>Platyhelminthes</taxon>
        <taxon>Trematoda</taxon>
        <taxon>Digenea</taxon>
        <taxon>Plagiorchiida</taxon>
        <taxon>Echinostomata</taxon>
        <taxon>Echinostomatoidea</taxon>
        <taxon>Echinostomatidae</taxon>
        <taxon>Echinostoma</taxon>
    </lineage>
</organism>
<reference evidence="3" key="1">
    <citation type="submission" date="2016-06" db="UniProtKB">
        <authorList>
            <consortium name="WormBaseParasite"/>
        </authorList>
    </citation>
    <scope>IDENTIFICATION</scope>
</reference>
<dbReference type="WBParaSite" id="ECPE_0001394201-mRNA-1">
    <property type="protein sequence ID" value="ECPE_0001394201-mRNA-1"/>
    <property type="gene ID" value="ECPE_0001394201"/>
</dbReference>
<dbReference type="EMBL" id="UZAN01056241">
    <property type="protein sequence ID" value="VDP91174.1"/>
    <property type="molecule type" value="Genomic_DNA"/>
</dbReference>
<dbReference type="AlphaFoldDB" id="A0A183B3W7"/>
<keyword evidence="2" id="KW-1185">Reference proteome</keyword>
<proteinExistence type="predicted"/>
<reference evidence="1 2" key="2">
    <citation type="submission" date="2018-11" db="EMBL/GenBank/DDBJ databases">
        <authorList>
            <consortium name="Pathogen Informatics"/>
        </authorList>
    </citation>
    <scope>NUCLEOTIDE SEQUENCE [LARGE SCALE GENOMIC DNA]</scope>
    <source>
        <strain evidence="1 2">Egypt</strain>
    </source>
</reference>
<evidence type="ECO:0000313" key="2">
    <source>
        <dbReference type="Proteomes" id="UP000272942"/>
    </source>
</evidence>